<dbReference type="InterPro" id="IPR017900">
    <property type="entry name" value="4Fe4S_Fe_S_CS"/>
</dbReference>
<evidence type="ECO:0000313" key="6">
    <source>
        <dbReference type="Proteomes" id="UP001651880"/>
    </source>
</evidence>
<keyword evidence="3" id="KW-0411">Iron-sulfur</keyword>
<evidence type="ECO:0000313" key="5">
    <source>
        <dbReference type="EMBL" id="MCQ1530606.1"/>
    </source>
</evidence>
<name>A0ABT1NHE9_9FIRM</name>
<dbReference type="Pfam" id="PF00037">
    <property type="entry name" value="Fer4"/>
    <property type="match status" value="1"/>
</dbReference>
<dbReference type="Proteomes" id="UP001651880">
    <property type="component" value="Unassembled WGS sequence"/>
</dbReference>
<evidence type="ECO:0000256" key="1">
    <source>
        <dbReference type="ARBA" id="ARBA00022723"/>
    </source>
</evidence>
<organism evidence="5 6">
    <name type="scientific">Lutispora saccharofermentans</name>
    <dbReference type="NCBI Taxonomy" id="3024236"/>
    <lineage>
        <taxon>Bacteria</taxon>
        <taxon>Bacillati</taxon>
        <taxon>Bacillota</taxon>
        <taxon>Clostridia</taxon>
        <taxon>Lutisporales</taxon>
        <taxon>Lutisporaceae</taxon>
        <taxon>Lutispora</taxon>
    </lineage>
</organism>
<dbReference type="PROSITE" id="PS51379">
    <property type="entry name" value="4FE4S_FER_2"/>
    <property type="match status" value="1"/>
</dbReference>
<sequence>MDEQDIIKAAACFVENSEGNYITKEAAISENVMGMKIYEEPVFSFGSADDEGFKLLKEAPAIGEHFLLPREWLPQAKTVISFFLPFSEIVRKGNKRDMLWPSEEWLHGRIEGQTFLNNLCIYLKSELINAGYNSIVPSLDERFWSKGSLSGSSPHDEISFSSNWSERHVAFVCGLGTFGLSKSLITKKGAAGRLGSIVTELYLPPSNKEYINIYENCSMCGACVKNCPVNAISIEKGKDHVACSKFLDKTAEKYKPRYGCGKCQVNVPCECRIPKKKH</sequence>
<dbReference type="EMBL" id="JAJEKE010000013">
    <property type="protein sequence ID" value="MCQ1530606.1"/>
    <property type="molecule type" value="Genomic_DNA"/>
</dbReference>
<keyword evidence="6" id="KW-1185">Reference proteome</keyword>
<protein>
    <submittedName>
        <fullName evidence="5">4Fe-4S binding protein</fullName>
    </submittedName>
</protein>
<dbReference type="PANTHER" id="PTHR42827">
    <property type="entry name" value="IRON-SULFUR CLUSTER-BINDING PROTEIN-RELATED"/>
    <property type="match status" value="1"/>
</dbReference>
<dbReference type="RefSeq" id="WP_255228128.1">
    <property type="nucleotide sequence ID" value="NZ_JAJEKE010000013.1"/>
</dbReference>
<evidence type="ECO:0000256" key="3">
    <source>
        <dbReference type="ARBA" id="ARBA00023014"/>
    </source>
</evidence>
<dbReference type="PANTHER" id="PTHR42827:SF1">
    <property type="entry name" value="IRON-SULFUR CLUSTER-BINDING PROTEIN"/>
    <property type="match status" value="1"/>
</dbReference>
<keyword evidence="2" id="KW-0408">Iron</keyword>
<dbReference type="PROSITE" id="PS00198">
    <property type="entry name" value="4FE4S_FER_1"/>
    <property type="match status" value="1"/>
</dbReference>
<dbReference type="Gene3D" id="3.30.70.20">
    <property type="match status" value="1"/>
</dbReference>
<evidence type="ECO:0000256" key="2">
    <source>
        <dbReference type="ARBA" id="ARBA00023004"/>
    </source>
</evidence>
<gene>
    <name evidence="5" type="ORF">LJD61_13775</name>
</gene>
<dbReference type="SUPFAM" id="SSF54862">
    <property type="entry name" value="4Fe-4S ferredoxins"/>
    <property type="match status" value="1"/>
</dbReference>
<accession>A0ABT1NHE9</accession>
<reference evidence="5 6" key="1">
    <citation type="submission" date="2021-10" db="EMBL/GenBank/DDBJ databases">
        <title>Lutispora strain m25 sp. nov., a thermophilic, non-spore-forming bacterium isolated from a lab-scale methanogenic bioreactor digesting anaerobic sludge.</title>
        <authorList>
            <person name="El Houari A."/>
            <person name="Mcdonald J."/>
        </authorList>
    </citation>
    <scope>NUCLEOTIDE SEQUENCE [LARGE SCALE GENOMIC DNA]</scope>
    <source>
        <strain evidence="6">m25</strain>
    </source>
</reference>
<feature type="domain" description="4Fe-4S ferredoxin-type" evidence="4">
    <location>
        <begin position="207"/>
        <end position="237"/>
    </location>
</feature>
<comment type="caution">
    <text evidence="5">The sequence shown here is derived from an EMBL/GenBank/DDBJ whole genome shotgun (WGS) entry which is preliminary data.</text>
</comment>
<keyword evidence="1" id="KW-0479">Metal-binding</keyword>
<evidence type="ECO:0000259" key="4">
    <source>
        <dbReference type="PROSITE" id="PS51379"/>
    </source>
</evidence>
<proteinExistence type="predicted"/>
<dbReference type="InterPro" id="IPR017896">
    <property type="entry name" value="4Fe4S_Fe-S-bd"/>
</dbReference>